<evidence type="ECO:0000313" key="7">
    <source>
        <dbReference type="EMBL" id="KAK3226358.1"/>
    </source>
</evidence>
<comment type="subcellular location">
    <subcellularLocation>
        <location evidence="1">Nucleus</location>
    </subcellularLocation>
</comment>
<feature type="compositionally biased region" description="Low complexity" evidence="4">
    <location>
        <begin position="393"/>
        <end position="407"/>
    </location>
</feature>
<dbReference type="PROSITE" id="PS51294">
    <property type="entry name" value="HTH_MYB"/>
    <property type="match status" value="1"/>
</dbReference>
<dbReference type="InterPro" id="IPR017930">
    <property type="entry name" value="Myb_dom"/>
</dbReference>
<dbReference type="SUPFAM" id="SSF54236">
    <property type="entry name" value="Ubiquitin-like"/>
    <property type="match status" value="1"/>
</dbReference>
<evidence type="ECO:0000256" key="4">
    <source>
        <dbReference type="SAM" id="MobiDB-lite"/>
    </source>
</evidence>
<evidence type="ECO:0000256" key="1">
    <source>
        <dbReference type="ARBA" id="ARBA00004123"/>
    </source>
</evidence>
<feature type="domain" description="Myb-like" evidence="5">
    <location>
        <begin position="602"/>
        <end position="657"/>
    </location>
</feature>
<dbReference type="InterPro" id="IPR009057">
    <property type="entry name" value="Homeodomain-like_sf"/>
</dbReference>
<dbReference type="InterPro" id="IPR029071">
    <property type="entry name" value="Ubiquitin-like_domsf"/>
</dbReference>
<keyword evidence="3" id="KW-0539">Nucleus</keyword>
<dbReference type="Gene3D" id="1.10.246.220">
    <property type="match status" value="1"/>
</dbReference>
<dbReference type="EMBL" id="JANJYJ010000002">
    <property type="protein sequence ID" value="KAK3226358.1"/>
    <property type="molecule type" value="Genomic_DNA"/>
</dbReference>
<dbReference type="Pfam" id="PF23603">
    <property type="entry name" value="Ubiquitin_TPR1"/>
    <property type="match status" value="1"/>
</dbReference>
<dbReference type="SMART" id="SM00717">
    <property type="entry name" value="SANT"/>
    <property type="match status" value="1"/>
</dbReference>
<dbReference type="PROSITE" id="PS50090">
    <property type="entry name" value="MYB_LIKE"/>
    <property type="match status" value="1"/>
</dbReference>
<dbReference type="PANTHER" id="PTHR21717">
    <property type="entry name" value="TELOMERIC REPEAT BINDING PROTEIN"/>
    <property type="match status" value="1"/>
</dbReference>
<proteinExistence type="predicted"/>
<gene>
    <name evidence="7" type="ORF">Dsin_006220</name>
</gene>
<dbReference type="InterPro" id="IPR001005">
    <property type="entry name" value="SANT/Myb"/>
</dbReference>
<dbReference type="AlphaFoldDB" id="A0AAE0EFD1"/>
<dbReference type="CDD" id="cd11660">
    <property type="entry name" value="SANT_TRF"/>
    <property type="match status" value="1"/>
</dbReference>
<accession>A0AAE0EFD1</accession>
<evidence type="ECO:0000259" key="5">
    <source>
        <dbReference type="PROSITE" id="PS50090"/>
    </source>
</evidence>
<name>A0AAE0EFD1_9ROSI</name>
<evidence type="ECO:0000313" key="8">
    <source>
        <dbReference type="Proteomes" id="UP001281410"/>
    </source>
</evidence>
<dbReference type="Proteomes" id="UP001281410">
    <property type="component" value="Unassembled WGS sequence"/>
</dbReference>
<evidence type="ECO:0000256" key="2">
    <source>
        <dbReference type="ARBA" id="ARBA00023125"/>
    </source>
</evidence>
<feature type="compositionally biased region" description="Polar residues" evidence="4">
    <location>
        <begin position="379"/>
        <end position="391"/>
    </location>
</feature>
<keyword evidence="8" id="KW-1185">Reference proteome</keyword>
<dbReference type="InterPro" id="IPR031105">
    <property type="entry name" value="TRP_plant"/>
</dbReference>
<comment type="caution">
    <text evidence="7">The sequence shown here is derived from an EMBL/GenBank/DDBJ whole genome shotgun (WGS) entry which is preliminary data.</text>
</comment>
<evidence type="ECO:0000259" key="6">
    <source>
        <dbReference type="PROSITE" id="PS51294"/>
    </source>
</evidence>
<dbReference type="GO" id="GO:0042162">
    <property type="term" value="F:telomeric DNA binding"/>
    <property type="evidence" value="ECO:0007669"/>
    <property type="project" value="UniProtKB-ARBA"/>
</dbReference>
<sequence>MVLQRRLNYGFNGYEVPAVPRASRSPRGRIPIRKKRDDNRIRAIEILACVAGKLLQDAENSSPNAACREEWDTIFENTIKCKQGHRQRYKEDEVKLSKTDPCEQEICEENFTCEFSHVPGLQGHRQNYKVNEFSLAQENFGFKTNSTSYFADHSRVGGYSSNSVEFFGGHVDSVIETKSEAKLSTVLIRQSDKISFAPQTVDIFRGQVDCVTERKYEAKPSIIRSNKSRIFPAKGSLDTLELNLKLPSLVRPEGDFKTSLFRRRKTHGSYSRRCANIEVDSRDVDGNSVCCPQPSRPTPNIVDQSIRNFTASRHWRGAPNLKGVACHRTDWKRIPAYCNGRASCHTRQRSQRISPYKRRKSFDRIPLSTLDGRFHRKPTFNSPNKRSNGDNCNAANGASSSAAGQQALPKSTSRDCNVKFSIKSFTVPELLIEIPSTATIGSLKRAVMEAVTANLGDGLHVGVILQGKSVRDDNKTLLQTGIYHDDDHHSLGFRLEPNHAPVSSHPQAEDPHLLSGSRPQDLMRHTTSLTLQPKPSDFSSLPPLMNLCSSVDNNFDVVCSLTDISTNNAMPNSQALFAVPSITMEALPVVPMQQKPRHPEFVQRRTRRPFSVSEVEALVQAVEKLGTGRWRDVKLRAFDSAKHRTYVDLKDKWKTLVHTARISPQQRRGEPVPQQLLDRVLAAHAFWSHHQAKQQSN</sequence>
<dbReference type="Pfam" id="PF00249">
    <property type="entry name" value="Myb_DNA-binding"/>
    <property type="match status" value="1"/>
</dbReference>
<reference evidence="7" key="1">
    <citation type="journal article" date="2023" name="Plant J.">
        <title>Genome sequences and population genomics provide insights into the demographic history, inbreeding, and mutation load of two 'living fossil' tree species of Dipteronia.</title>
        <authorList>
            <person name="Feng Y."/>
            <person name="Comes H.P."/>
            <person name="Chen J."/>
            <person name="Zhu S."/>
            <person name="Lu R."/>
            <person name="Zhang X."/>
            <person name="Li P."/>
            <person name="Qiu J."/>
            <person name="Olsen K.M."/>
            <person name="Qiu Y."/>
        </authorList>
    </citation>
    <scope>NUCLEOTIDE SEQUENCE</scope>
    <source>
        <strain evidence="7">NBL</strain>
    </source>
</reference>
<feature type="region of interest" description="Disordered" evidence="4">
    <location>
        <begin position="373"/>
        <end position="410"/>
    </location>
</feature>
<dbReference type="InterPro" id="IPR057625">
    <property type="entry name" value="TPR1-6-like_ubiquitin"/>
</dbReference>
<dbReference type="GO" id="GO:0005634">
    <property type="term" value="C:nucleus"/>
    <property type="evidence" value="ECO:0007669"/>
    <property type="project" value="UniProtKB-SubCell"/>
</dbReference>
<keyword evidence="2" id="KW-0238">DNA-binding</keyword>
<evidence type="ECO:0000256" key="3">
    <source>
        <dbReference type="ARBA" id="ARBA00023242"/>
    </source>
</evidence>
<feature type="domain" description="HTH myb-type" evidence="6">
    <location>
        <begin position="603"/>
        <end position="661"/>
    </location>
</feature>
<feature type="region of interest" description="Disordered" evidence="4">
    <location>
        <begin position="497"/>
        <end position="518"/>
    </location>
</feature>
<organism evidence="7 8">
    <name type="scientific">Dipteronia sinensis</name>
    <dbReference type="NCBI Taxonomy" id="43782"/>
    <lineage>
        <taxon>Eukaryota</taxon>
        <taxon>Viridiplantae</taxon>
        <taxon>Streptophyta</taxon>
        <taxon>Embryophyta</taxon>
        <taxon>Tracheophyta</taxon>
        <taxon>Spermatophyta</taxon>
        <taxon>Magnoliopsida</taxon>
        <taxon>eudicotyledons</taxon>
        <taxon>Gunneridae</taxon>
        <taxon>Pentapetalae</taxon>
        <taxon>rosids</taxon>
        <taxon>malvids</taxon>
        <taxon>Sapindales</taxon>
        <taxon>Sapindaceae</taxon>
        <taxon>Hippocastanoideae</taxon>
        <taxon>Acereae</taxon>
        <taxon>Dipteronia</taxon>
    </lineage>
</organism>
<dbReference type="SUPFAM" id="SSF46689">
    <property type="entry name" value="Homeodomain-like"/>
    <property type="match status" value="1"/>
</dbReference>
<dbReference type="PANTHER" id="PTHR21717:SF83">
    <property type="match status" value="1"/>
</dbReference>
<protein>
    <submittedName>
        <fullName evidence="7">Uncharacterized protein</fullName>
    </submittedName>
</protein>